<keyword evidence="1" id="KW-0805">Transcription regulation</keyword>
<dbReference type="PROSITE" id="PS50977">
    <property type="entry name" value="HTH_TETR_2"/>
    <property type="match status" value="1"/>
</dbReference>
<evidence type="ECO:0000313" key="7">
    <source>
        <dbReference type="Proteomes" id="UP000269438"/>
    </source>
</evidence>
<dbReference type="PANTHER" id="PTHR47506">
    <property type="entry name" value="TRANSCRIPTIONAL REGULATORY PROTEIN"/>
    <property type="match status" value="1"/>
</dbReference>
<evidence type="ECO:0000256" key="1">
    <source>
        <dbReference type="ARBA" id="ARBA00023015"/>
    </source>
</evidence>
<dbReference type="RefSeq" id="WP_121687567.1">
    <property type="nucleotide sequence ID" value="NZ_RCUY01000002.1"/>
</dbReference>
<name>A0A3L7AU33_9MICO</name>
<dbReference type="SUPFAM" id="SSF46689">
    <property type="entry name" value="Homeodomain-like"/>
    <property type="match status" value="1"/>
</dbReference>
<dbReference type="GO" id="GO:0003677">
    <property type="term" value="F:DNA binding"/>
    <property type="evidence" value="ECO:0007669"/>
    <property type="project" value="UniProtKB-UniRule"/>
</dbReference>
<proteinExistence type="predicted"/>
<gene>
    <name evidence="6" type="ORF">D9V34_03865</name>
</gene>
<keyword evidence="3" id="KW-0804">Transcription</keyword>
<dbReference type="PRINTS" id="PR00455">
    <property type="entry name" value="HTHTETR"/>
</dbReference>
<evidence type="ECO:0000256" key="4">
    <source>
        <dbReference type="PROSITE-ProRule" id="PRU00335"/>
    </source>
</evidence>
<dbReference type="Proteomes" id="UP000269438">
    <property type="component" value="Unassembled WGS sequence"/>
</dbReference>
<dbReference type="Pfam" id="PF00440">
    <property type="entry name" value="TetR_N"/>
    <property type="match status" value="1"/>
</dbReference>
<dbReference type="OrthoDB" id="4214267at2"/>
<evidence type="ECO:0000259" key="5">
    <source>
        <dbReference type="PROSITE" id="PS50977"/>
    </source>
</evidence>
<dbReference type="InterPro" id="IPR009057">
    <property type="entry name" value="Homeodomain-like_sf"/>
</dbReference>
<evidence type="ECO:0000313" key="6">
    <source>
        <dbReference type="EMBL" id="RLP83946.1"/>
    </source>
</evidence>
<reference evidence="6 7" key="1">
    <citation type="submission" date="2018-10" db="EMBL/GenBank/DDBJ databases">
        <authorList>
            <person name="Li J."/>
        </authorList>
    </citation>
    <scope>NUCLEOTIDE SEQUENCE [LARGE SCALE GENOMIC DNA]</scope>
    <source>
        <strain evidence="6 7">JCM 11654</strain>
    </source>
</reference>
<dbReference type="SUPFAM" id="SSF48498">
    <property type="entry name" value="Tetracyclin repressor-like, C-terminal domain"/>
    <property type="match status" value="1"/>
</dbReference>
<dbReference type="InterPro" id="IPR001647">
    <property type="entry name" value="HTH_TetR"/>
</dbReference>
<evidence type="ECO:0000256" key="2">
    <source>
        <dbReference type="ARBA" id="ARBA00023125"/>
    </source>
</evidence>
<keyword evidence="2 4" id="KW-0238">DNA-binding</keyword>
<organism evidence="6 7">
    <name type="scientific">Mycetocola lacteus</name>
    <dbReference type="NCBI Taxonomy" id="76637"/>
    <lineage>
        <taxon>Bacteria</taxon>
        <taxon>Bacillati</taxon>
        <taxon>Actinomycetota</taxon>
        <taxon>Actinomycetes</taxon>
        <taxon>Micrococcales</taxon>
        <taxon>Microbacteriaceae</taxon>
        <taxon>Mycetocola</taxon>
    </lineage>
</organism>
<dbReference type="AlphaFoldDB" id="A0A3L7AU33"/>
<evidence type="ECO:0000256" key="3">
    <source>
        <dbReference type="ARBA" id="ARBA00023163"/>
    </source>
</evidence>
<accession>A0A3L7AU33</accession>
<dbReference type="InterPro" id="IPR011075">
    <property type="entry name" value="TetR_C"/>
</dbReference>
<feature type="DNA-binding region" description="H-T-H motif" evidence="4">
    <location>
        <begin position="36"/>
        <end position="55"/>
    </location>
</feature>
<dbReference type="InterPro" id="IPR036271">
    <property type="entry name" value="Tet_transcr_reg_TetR-rel_C_sf"/>
</dbReference>
<sequence>MESQGRNTGARRGAARERLLDAAARHFYVDGIAATGIDTITASAGVAKMSLYNNFASKSALIEAYIERRHEEWLNLYSIRLLGTHTPQERILAVFDAYIDHAEDAHEHAFRGCGLLNAAAELPAGDAGRSAVRRHKEEVELILHRELAQLTTDEHARTLATHLSFLLEGSMARAGLDGTSTRLHTARTLAAQLLPLA</sequence>
<dbReference type="Gene3D" id="1.10.357.10">
    <property type="entry name" value="Tetracycline Repressor, domain 2"/>
    <property type="match status" value="1"/>
</dbReference>
<keyword evidence="7" id="KW-1185">Reference proteome</keyword>
<protein>
    <submittedName>
        <fullName evidence="6">TetR/AcrR family transcriptional regulator</fullName>
    </submittedName>
</protein>
<dbReference type="PANTHER" id="PTHR47506:SF1">
    <property type="entry name" value="HTH-TYPE TRANSCRIPTIONAL REGULATOR YJDC"/>
    <property type="match status" value="1"/>
</dbReference>
<feature type="domain" description="HTH tetR-type" evidence="5">
    <location>
        <begin position="13"/>
        <end position="73"/>
    </location>
</feature>
<dbReference type="Pfam" id="PF16925">
    <property type="entry name" value="TetR_C_13"/>
    <property type="match status" value="1"/>
</dbReference>
<comment type="caution">
    <text evidence="6">The sequence shown here is derived from an EMBL/GenBank/DDBJ whole genome shotgun (WGS) entry which is preliminary data.</text>
</comment>
<dbReference type="EMBL" id="RCUY01000002">
    <property type="protein sequence ID" value="RLP83946.1"/>
    <property type="molecule type" value="Genomic_DNA"/>
</dbReference>